<dbReference type="eggNOG" id="KOG0557">
    <property type="taxonomic scope" value="Eukaryota"/>
</dbReference>
<dbReference type="Pfam" id="PF02817">
    <property type="entry name" value="E3_binding"/>
    <property type="match status" value="1"/>
</dbReference>
<feature type="region of interest" description="Disordered" evidence="7">
    <location>
        <begin position="239"/>
        <end position="269"/>
    </location>
</feature>
<dbReference type="GO" id="GO:0005739">
    <property type="term" value="C:mitochondrion"/>
    <property type="evidence" value="ECO:0007669"/>
    <property type="project" value="UniProtKB-SubCell"/>
</dbReference>
<keyword evidence="5 6" id="KW-0012">Acyltransferase</keyword>
<dbReference type="GO" id="GO:0004742">
    <property type="term" value="F:dihydrolipoyllysine-residue acetyltransferase activity"/>
    <property type="evidence" value="ECO:0007669"/>
    <property type="project" value="UniProtKB-UniRule"/>
</dbReference>
<evidence type="ECO:0000259" key="8">
    <source>
        <dbReference type="PROSITE" id="PS50968"/>
    </source>
</evidence>
<feature type="domain" description="Peripheral subunit-binding (PSBD)" evidence="9">
    <location>
        <begin position="199"/>
        <end position="236"/>
    </location>
</feature>
<evidence type="ECO:0000313" key="10">
    <source>
        <dbReference type="EMBL" id="KNC79019.1"/>
    </source>
</evidence>
<keyword evidence="2 6" id="KW-0808">Transferase</keyword>
<dbReference type="Pfam" id="PF00364">
    <property type="entry name" value="Biotin_lipoyl"/>
    <property type="match status" value="1"/>
</dbReference>
<dbReference type="EMBL" id="KQ242380">
    <property type="protein sequence ID" value="KNC79019.1"/>
    <property type="molecule type" value="Genomic_DNA"/>
</dbReference>
<dbReference type="SUPFAM" id="SSF47005">
    <property type="entry name" value="Peripheral subunit-binding domain of 2-oxo acid dehydrogenase complex"/>
    <property type="match status" value="1"/>
</dbReference>
<accession>A0A0L0FQM9</accession>
<evidence type="ECO:0000256" key="5">
    <source>
        <dbReference type="ARBA" id="ARBA00023315"/>
    </source>
</evidence>
<keyword evidence="3 6" id="KW-0450">Lipoyl</keyword>
<dbReference type="PANTHER" id="PTHR23151">
    <property type="entry name" value="DIHYDROLIPOAMIDE ACETYL/SUCCINYL-TRANSFERASE-RELATED"/>
    <property type="match status" value="1"/>
</dbReference>
<dbReference type="InterPro" id="IPR011053">
    <property type="entry name" value="Single_hybrid_motif"/>
</dbReference>
<gene>
    <name evidence="10" type="ORF">SARC_08577</name>
</gene>
<feature type="region of interest" description="Disordered" evidence="7">
    <location>
        <begin position="145"/>
        <end position="203"/>
    </location>
</feature>
<dbReference type="Gene3D" id="3.30.559.10">
    <property type="entry name" value="Chloramphenicol acetyltransferase-like domain"/>
    <property type="match status" value="1"/>
</dbReference>
<comment type="catalytic activity">
    <reaction evidence="6">
        <text>N(6)-[(R)-dihydrolipoyl]-L-lysyl-[protein] + acetyl-CoA = N(6)-[(R)-S(8)-acetyldihydrolipoyl]-L-lysyl-[protein] + CoA</text>
        <dbReference type="Rhea" id="RHEA:17017"/>
        <dbReference type="Rhea" id="RHEA-COMP:10475"/>
        <dbReference type="Rhea" id="RHEA-COMP:10478"/>
        <dbReference type="ChEBI" id="CHEBI:57287"/>
        <dbReference type="ChEBI" id="CHEBI:57288"/>
        <dbReference type="ChEBI" id="CHEBI:83100"/>
        <dbReference type="ChEBI" id="CHEBI:83111"/>
        <dbReference type="EC" id="2.3.1.12"/>
    </reaction>
</comment>
<dbReference type="InterPro" id="IPR006257">
    <property type="entry name" value="LAT1"/>
</dbReference>
<dbReference type="GeneID" id="25909081"/>
<evidence type="ECO:0000256" key="6">
    <source>
        <dbReference type="RuleBase" id="RU361137"/>
    </source>
</evidence>
<proteinExistence type="inferred from homology"/>
<keyword evidence="4" id="KW-0809">Transit peptide</keyword>
<evidence type="ECO:0000313" key="11">
    <source>
        <dbReference type="Proteomes" id="UP000054560"/>
    </source>
</evidence>
<dbReference type="InterPro" id="IPR045257">
    <property type="entry name" value="E2/Pdx1"/>
</dbReference>
<evidence type="ECO:0000256" key="3">
    <source>
        <dbReference type="ARBA" id="ARBA00022823"/>
    </source>
</evidence>
<dbReference type="PANTHER" id="PTHR23151:SF90">
    <property type="entry name" value="DIHYDROLIPOYLLYSINE-RESIDUE ACETYLTRANSFERASE COMPONENT OF PYRUVATE DEHYDROGENASE COMPLEX, MITOCHONDRIAL-RELATED"/>
    <property type="match status" value="1"/>
</dbReference>
<feature type="compositionally biased region" description="Low complexity" evidence="7">
    <location>
        <begin position="248"/>
        <end position="259"/>
    </location>
</feature>
<dbReference type="Proteomes" id="UP000054560">
    <property type="component" value="Unassembled WGS sequence"/>
</dbReference>
<dbReference type="PROSITE" id="PS50968">
    <property type="entry name" value="BIOTINYL_LIPOYL"/>
    <property type="match status" value="1"/>
</dbReference>
<reference evidence="10 11" key="1">
    <citation type="submission" date="2011-02" db="EMBL/GenBank/DDBJ databases">
        <title>The Genome Sequence of Sphaeroforma arctica JP610.</title>
        <authorList>
            <consortium name="The Broad Institute Genome Sequencing Platform"/>
            <person name="Russ C."/>
            <person name="Cuomo C."/>
            <person name="Young S.K."/>
            <person name="Zeng Q."/>
            <person name="Gargeya S."/>
            <person name="Alvarado L."/>
            <person name="Berlin A."/>
            <person name="Chapman S.B."/>
            <person name="Chen Z."/>
            <person name="Freedman E."/>
            <person name="Gellesch M."/>
            <person name="Goldberg J."/>
            <person name="Griggs A."/>
            <person name="Gujja S."/>
            <person name="Heilman E."/>
            <person name="Heiman D."/>
            <person name="Howarth C."/>
            <person name="Mehta T."/>
            <person name="Neiman D."/>
            <person name="Pearson M."/>
            <person name="Roberts A."/>
            <person name="Saif S."/>
            <person name="Shea T."/>
            <person name="Shenoy N."/>
            <person name="Sisk P."/>
            <person name="Stolte C."/>
            <person name="Sykes S."/>
            <person name="White J."/>
            <person name="Yandava C."/>
            <person name="Burger G."/>
            <person name="Gray M.W."/>
            <person name="Holland P.W.H."/>
            <person name="King N."/>
            <person name="Lang F.B.F."/>
            <person name="Roger A.J."/>
            <person name="Ruiz-Trillo I."/>
            <person name="Haas B."/>
            <person name="Nusbaum C."/>
            <person name="Birren B."/>
        </authorList>
    </citation>
    <scope>NUCLEOTIDE SEQUENCE [LARGE SCALE GENOMIC DNA]</scope>
    <source>
        <strain evidence="10 11">JP610</strain>
    </source>
</reference>
<dbReference type="GO" id="GO:0006086">
    <property type="term" value="P:pyruvate decarboxylation to acetyl-CoA"/>
    <property type="evidence" value="ECO:0007669"/>
    <property type="project" value="InterPro"/>
</dbReference>
<comment type="subcellular location">
    <subcellularLocation>
        <location evidence="6">Mitochondrion</location>
    </subcellularLocation>
</comment>
<dbReference type="NCBIfam" id="TIGR01349">
    <property type="entry name" value="PDHac_trf_mito"/>
    <property type="match status" value="1"/>
</dbReference>
<comment type="function">
    <text evidence="6">The pyruvate dehydrogenase complex catalyzes the overall conversion of pyruvate to acetyl-CoA and CO(2).</text>
</comment>
<name>A0A0L0FQM9_9EUKA</name>
<protein>
    <recommendedName>
        <fullName evidence="6">Acetyltransferase component of pyruvate dehydrogenase complex</fullName>
        <ecNumber evidence="6">2.3.1.12</ecNumber>
    </recommendedName>
</protein>
<evidence type="ECO:0000256" key="2">
    <source>
        <dbReference type="ARBA" id="ARBA00022679"/>
    </source>
</evidence>
<sequence length="493" mass="51658">MLSATSALRSACALAARSRFHVAAGAATSTRAATLFRQWRGYRSTSVLLDYPTHTKITMPALSPTMEQGNLASWSVEVGGEIAAGDVLAEIETDKATMEFECNEDGYLAKTFINAGEKDVPVGKLIAILVPEEGDVAAFADYEDDGSGAEAAGGAAKTEEAELPKTEKKPPPPAPAAPTVPAKDPQPQSATSSGSNSGLGSPLAKHLARQLGFDLSEVSGSGPNGRVVESDVYSFTKQKMVSGGSGSTSGSSSGSSSTSPLDGPSMNDEQVSGMRKIIAGRLLESKTTIPHYYLTSEINLGEVTKLRTAINAGAKGEFKISVNDFVVKASALACLQVPEVNSSWQGDYIRQYNTVDVSVAVATGSGLITPIVKNCHAKGLKSISGQVKELAGRAREGKLQPHEYQGGTFTVSNLGMYDSVRDFCAIINPPQACILAVGGSSQKVIATKEGLPEVGTMMNVTLSCDHRVVDGAVGAQWLKAFKEMMEDPTKMLL</sequence>
<feature type="domain" description="Lipoyl-binding" evidence="8">
    <location>
        <begin position="54"/>
        <end position="130"/>
    </location>
</feature>
<dbReference type="InterPro" id="IPR036625">
    <property type="entry name" value="E3-bd_dom_sf"/>
</dbReference>
<evidence type="ECO:0000256" key="4">
    <source>
        <dbReference type="ARBA" id="ARBA00022946"/>
    </source>
</evidence>
<dbReference type="RefSeq" id="XP_014152921.1">
    <property type="nucleotide sequence ID" value="XM_014297446.1"/>
</dbReference>
<dbReference type="InterPro" id="IPR023213">
    <property type="entry name" value="CAT-like_dom_sf"/>
</dbReference>
<evidence type="ECO:0000259" key="9">
    <source>
        <dbReference type="PROSITE" id="PS51826"/>
    </source>
</evidence>
<feature type="compositionally biased region" description="Low complexity" evidence="7">
    <location>
        <begin position="179"/>
        <end position="201"/>
    </location>
</feature>
<dbReference type="PROSITE" id="PS51826">
    <property type="entry name" value="PSBD"/>
    <property type="match status" value="1"/>
</dbReference>
<organism evidence="10 11">
    <name type="scientific">Sphaeroforma arctica JP610</name>
    <dbReference type="NCBI Taxonomy" id="667725"/>
    <lineage>
        <taxon>Eukaryota</taxon>
        <taxon>Ichthyosporea</taxon>
        <taxon>Ichthyophonida</taxon>
        <taxon>Sphaeroforma</taxon>
    </lineage>
</organism>
<keyword evidence="11" id="KW-1185">Reference proteome</keyword>
<dbReference type="Gene3D" id="4.10.320.10">
    <property type="entry name" value="E3-binding domain"/>
    <property type="match status" value="1"/>
</dbReference>
<dbReference type="EC" id="2.3.1.12" evidence="6"/>
<comment type="similarity">
    <text evidence="1 6">Belongs to the 2-oxoacid dehydrogenase family.</text>
</comment>
<dbReference type="SUPFAM" id="SSF51230">
    <property type="entry name" value="Single hybrid motif"/>
    <property type="match status" value="1"/>
</dbReference>
<dbReference type="OrthoDB" id="537444at2759"/>
<dbReference type="PROSITE" id="PS00189">
    <property type="entry name" value="LIPOYL"/>
    <property type="match status" value="1"/>
</dbReference>
<dbReference type="SUPFAM" id="SSF52777">
    <property type="entry name" value="CoA-dependent acyltransferases"/>
    <property type="match status" value="1"/>
</dbReference>
<dbReference type="Pfam" id="PF00198">
    <property type="entry name" value="2-oxoacid_dh"/>
    <property type="match status" value="1"/>
</dbReference>
<dbReference type="AlphaFoldDB" id="A0A0L0FQM9"/>
<dbReference type="InterPro" id="IPR001078">
    <property type="entry name" value="2-oxoacid_DH_actylTfrase"/>
</dbReference>
<dbReference type="FunFam" id="3.30.559.10:FF:000003">
    <property type="entry name" value="Acetyltransferase component of pyruvate dehydrogenase complex"/>
    <property type="match status" value="1"/>
</dbReference>
<dbReference type="GO" id="GO:0045254">
    <property type="term" value="C:pyruvate dehydrogenase complex"/>
    <property type="evidence" value="ECO:0007669"/>
    <property type="project" value="UniProtKB-UniRule"/>
</dbReference>
<dbReference type="CDD" id="cd06849">
    <property type="entry name" value="lipoyl_domain"/>
    <property type="match status" value="1"/>
</dbReference>
<feature type="compositionally biased region" description="Basic and acidic residues" evidence="7">
    <location>
        <begin position="157"/>
        <end position="170"/>
    </location>
</feature>
<evidence type="ECO:0000256" key="1">
    <source>
        <dbReference type="ARBA" id="ARBA00007317"/>
    </source>
</evidence>
<dbReference type="Gene3D" id="2.40.50.100">
    <property type="match status" value="1"/>
</dbReference>
<dbReference type="InterPro" id="IPR004167">
    <property type="entry name" value="PSBD"/>
</dbReference>
<evidence type="ECO:0000256" key="7">
    <source>
        <dbReference type="SAM" id="MobiDB-lite"/>
    </source>
</evidence>
<dbReference type="FunFam" id="2.40.50.100:FF:000010">
    <property type="entry name" value="Acetyltransferase component of pyruvate dehydrogenase complex"/>
    <property type="match status" value="1"/>
</dbReference>
<dbReference type="InterPro" id="IPR000089">
    <property type="entry name" value="Biotin_lipoyl"/>
</dbReference>
<comment type="cofactor">
    <cofactor evidence="6">
        <name>(R)-lipoate</name>
        <dbReference type="ChEBI" id="CHEBI:83088"/>
    </cofactor>
    <text evidence="6">Binds 1 lipoyl cofactor covalently.</text>
</comment>
<dbReference type="STRING" id="667725.A0A0L0FQM9"/>
<dbReference type="InterPro" id="IPR003016">
    <property type="entry name" value="2-oxoA_DH_lipoyl-BS"/>
</dbReference>